<feature type="non-terminal residue" evidence="1">
    <location>
        <position position="55"/>
    </location>
</feature>
<protein>
    <recommendedName>
        <fullName evidence="3">F-box domain-containing protein</fullName>
    </recommendedName>
</protein>
<organism evidence="1 2">
    <name type="scientific">Phlebiopsis gigantea (strain 11061_1 CR5-6)</name>
    <name type="common">White-rot fungus</name>
    <name type="synonym">Peniophora gigantea</name>
    <dbReference type="NCBI Taxonomy" id="745531"/>
    <lineage>
        <taxon>Eukaryota</taxon>
        <taxon>Fungi</taxon>
        <taxon>Dikarya</taxon>
        <taxon>Basidiomycota</taxon>
        <taxon>Agaricomycotina</taxon>
        <taxon>Agaricomycetes</taxon>
        <taxon>Polyporales</taxon>
        <taxon>Phanerochaetaceae</taxon>
        <taxon>Phlebiopsis</taxon>
    </lineage>
</organism>
<name>A0A0C3PBN5_PHLG1</name>
<dbReference type="EMBL" id="KN840679">
    <property type="protein sequence ID" value="KIP02383.1"/>
    <property type="molecule type" value="Genomic_DNA"/>
</dbReference>
<dbReference type="HOGENOM" id="CLU_212984_0_0_1"/>
<proteinExistence type="predicted"/>
<gene>
    <name evidence="1" type="ORF">PHLGIDRAFT_79196</name>
</gene>
<evidence type="ECO:0008006" key="3">
    <source>
        <dbReference type="Google" id="ProtNLM"/>
    </source>
</evidence>
<sequence>MHPLAQELVDHIIDFLHNDPATLRSCTLVAHTWLPSSRFHLFSRVEVQVAESRFH</sequence>
<accession>A0A0C3PBN5</accession>
<dbReference type="AlphaFoldDB" id="A0A0C3PBN5"/>
<evidence type="ECO:0000313" key="1">
    <source>
        <dbReference type="EMBL" id="KIP02383.1"/>
    </source>
</evidence>
<dbReference type="Proteomes" id="UP000053257">
    <property type="component" value="Unassembled WGS sequence"/>
</dbReference>
<dbReference type="OrthoDB" id="2744824at2759"/>
<evidence type="ECO:0000313" key="2">
    <source>
        <dbReference type="Proteomes" id="UP000053257"/>
    </source>
</evidence>
<reference evidence="1 2" key="1">
    <citation type="journal article" date="2014" name="PLoS Genet.">
        <title>Analysis of the Phlebiopsis gigantea genome, transcriptome and secretome provides insight into its pioneer colonization strategies of wood.</title>
        <authorList>
            <person name="Hori C."/>
            <person name="Ishida T."/>
            <person name="Igarashi K."/>
            <person name="Samejima M."/>
            <person name="Suzuki H."/>
            <person name="Master E."/>
            <person name="Ferreira P."/>
            <person name="Ruiz-Duenas F.J."/>
            <person name="Held B."/>
            <person name="Canessa P."/>
            <person name="Larrondo L.F."/>
            <person name="Schmoll M."/>
            <person name="Druzhinina I.S."/>
            <person name="Kubicek C.P."/>
            <person name="Gaskell J.A."/>
            <person name="Kersten P."/>
            <person name="St John F."/>
            <person name="Glasner J."/>
            <person name="Sabat G."/>
            <person name="Splinter BonDurant S."/>
            <person name="Syed K."/>
            <person name="Yadav J."/>
            <person name="Mgbeahuruike A.C."/>
            <person name="Kovalchuk A."/>
            <person name="Asiegbu F.O."/>
            <person name="Lackner G."/>
            <person name="Hoffmeister D."/>
            <person name="Rencoret J."/>
            <person name="Gutierrez A."/>
            <person name="Sun H."/>
            <person name="Lindquist E."/>
            <person name="Barry K."/>
            <person name="Riley R."/>
            <person name="Grigoriev I.V."/>
            <person name="Henrissat B."/>
            <person name="Kues U."/>
            <person name="Berka R.M."/>
            <person name="Martinez A.T."/>
            <person name="Covert S.F."/>
            <person name="Blanchette R.A."/>
            <person name="Cullen D."/>
        </authorList>
    </citation>
    <scope>NUCLEOTIDE SEQUENCE [LARGE SCALE GENOMIC DNA]</scope>
    <source>
        <strain evidence="1 2">11061_1 CR5-6</strain>
    </source>
</reference>
<keyword evidence="2" id="KW-1185">Reference proteome</keyword>